<dbReference type="Proteomes" id="UP000516439">
    <property type="component" value="Chromosome"/>
</dbReference>
<gene>
    <name evidence="2" type="ORF">H9N25_16115</name>
</gene>
<proteinExistence type="predicted"/>
<organism evidence="2 3">
    <name type="scientific">Pedobacter riviphilus</name>
    <dbReference type="NCBI Taxonomy" id="2766984"/>
    <lineage>
        <taxon>Bacteria</taxon>
        <taxon>Pseudomonadati</taxon>
        <taxon>Bacteroidota</taxon>
        <taxon>Sphingobacteriia</taxon>
        <taxon>Sphingobacteriales</taxon>
        <taxon>Sphingobacteriaceae</taxon>
        <taxon>Pedobacter</taxon>
    </lineage>
</organism>
<evidence type="ECO:0000313" key="3">
    <source>
        <dbReference type="Proteomes" id="UP000516439"/>
    </source>
</evidence>
<name>A0ABX6TEX0_9SPHI</name>
<reference evidence="2 3" key="1">
    <citation type="submission" date="2020-09" db="EMBL/GenBank/DDBJ databases">
        <title>Pedobacter sp. SW-16 isolated from soil near Yeocheon.</title>
        <authorList>
            <person name="Im H.S."/>
            <person name="Joung Y."/>
            <person name="Lee S.-S."/>
        </authorList>
    </citation>
    <scope>NUCLEOTIDE SEQUENCE [LARGE SCALE GENOMIC DNA]</scope>
    <source>
        <strain evidence="2 3">SW-16</strain>
    </source>
</reference>
<evidence type="ECO:0000313" key="2">
    <source>
        <dbReference type="EMBL" id="QNR83470.1"/>
    </source>
</evidence>
<dbReference type="Pfam" id="PF03968">
    <property type="entry name" value="LptD_N"/>
    <property type="match status" value="1"/>
</dbReference>
<feature type="domain" description="Organic solvent tolerance-like N-terminal" evidence="1">
    <location>
        <begin position="56"/>
        <end position="95"/>
    </location>
</feature>
<sequence length="123" mass="13790">MKIILKKIQEVKTVLFILCLTSTLLFSTAFVNQSKIDADLNHIAQIKKDSITWSASNTAKLSKDKSIITLNGNAKFKCKNFSIEADEIIFNKKSEKIFAKNYTMKTAGTDSIRKGSYGEFSVK</sequence>
<dbReference type="InterPro" id="IPR005653">
    <property type="entry name" value="OstA-like_N"/>
</dbReference>
<dbReference type="RefSeq" id="WP_190326551.1">
    <property type="nucleotide sequence ID" value="NZ_CP061171.1"/>
</dbReference>
<dbReference type="EMBL" id="CP061171">
    <property type="protein sequence ID" value="QNR83470.1"/>
    <property type="molecule type" value="Genomic_DNA"/>
</dbReference>
<keyword evidence="3" id="KW-1185">Reference proteome</keyword>
<accession>A0ABX6TEX0</accession>
<protein>
    <recommendedName>
        <fullName evidence="1">Organic solvent tolerance-like N-terminal domain-containing protein</fullName>
    </recommendedName>
</protein>
<evidence type="ECO:0000259" key="1">
    <source>
        <dbReference type="Pfam" id="PF03968"/>
    </source>
</evidence>
<dbReference type="Gene3D" id="2.60.450.10">
    <property type="entry name" value="Lipopolysaccharide (LPS) transport protein A like domain"/>
    <property type="match status" value="1"/>
</dbReference>